<evidence type="ECO:0000313" key="5">
    <source>
        <dbReference type="Proteomes" id="UP000658131"/>
    </source>
</evidence>
<feature type="transmembrane region" description="Helical" evidence="3">
    <location>
        <begin position="114"/>
        <end position="134"/>
    </location>
</feature>
<dbReference type="PANTHER" id="PTHR34295:SF1">
    <property type="entry name" value="BIOTIN TRANSPORTER BIOY"/>
    <property type="match status" value="1"/>
</dbReference>
<keyword evidence="2" id="KW-0813">Transport</keyword>
<dbReference type="PIRSF" id="PIRSF016661">
    <property type="entry name" value="BioY"/>
    <property type="match status" value="1"/>
</dbReference>
<evidence type="ECO:0000256" key="3">
    <source>
        <dbReference type="SAM" id="Phobius"/>
    </source>
</evidence>
<evidence type="ECO:0000256" key="2">
    <source>
        <dbReference type="PIRNR" id="PIRNR016661"/>
    </source>
</evidence>
<gene>
    <name evidence="4" type="ORF">H8717_09440</name>
</gene>
<dbReference type="RefSeq" id="WP_262400131.1">
    <property type="nucleotide sequence ID" value="NZ_JACRTB010000013.1"/>
</dbReference>
<reference evidence="4 5" key="1">
    <citation type="submission" date="2020-08" db="EMBL/GenBank/DDBJ databases">
        <title>Genome public.</title>
        <authorList>
            <person name="Liu C."/>
            <person name="Sun Q."/>
        </authorList>
    </citation>
    <scope>NUCLEOTIDE SEQUENCE [LARGE SCALE GENOMIC DNA]</scope>
    <source>
        <strain evidence="4 5">BX1</strain>
    </source>
</reference>
<evidence type="ECO:0000313" key="4">
    <source>
        <dbReference type="EMBL" id="MBC8576624.1"/>
    </source>
</evidence>
<keyword evidence="5" id="KW-1185">Reference proteome</keyword>
<keyword evidence="2 3" id="KW-0472">Membrane</keyword>
<dbReference type="Gene3D" id="1.10.1760.20">
    <property type="match status" value="1"/>
</dbReference>
<dbReference type="InterPro" id="IPR003784">
    <property type="entry name" value="BioY"/>
</dbReference>
<dbReference type="PANTHER" id="PTHR34295">
    <property type="entry name" value="BIOTIN TRANSPORTER BIOY"/>
    <property type="match status" value="1"/>
</dbReference>
<comment type="similarity">
    <text evidence="1 2">Belongs to the BioY family.</text>
</comment>
<sequence>MSASSAKVRTITRIAMFAAVLAVCSQIAIPLPSGVPVTLQTFAVGLVGYALGAKRGPLAVLVWCAVGLVGAPVFSNFMGGPAVLFGKTGGFIYGFLPMALLCGLAAEKELPGRIFLSAAGLLLCHLCGVLQFSLLTGMDLLKSALLVSLPYLVKDLISMALAERFAAALRRIPAFAHTKC</sequence>
<dbReference type="Proteomes" id="UP000658131">
    <property type="component" value="Unassembled WGS sequence"/>
</dbReference>
<keyword evidence="3" id="KW-1133">Transmembrane helix</keyword>
<keyword evidence="2" id="KW-1003">Cell membrane</keyword>
<feature type="transmembrane region" description="Helical" evidence="3">
    <location>
        <begin position="12"/>
        <end position="29"/>
    </location>
</feature>
<evidence type="ECO:0000256" key="1">
    <source>
        <dbReference type="ARBA" id="ARBA00010692"/>
    </source>
</evidence>
<name>A0ABR7NJQ2_9FIRM</name>
<organism evidence="4 5">
    <name type="scientific">Yanshouia hominis</name>
    <dbReference type="NCBI Taxonomy" id="2763673"/>
    <lineage>
        <taxon>Bacteria</taxon>
        <taxon>Bacillati</taxon>
        <taxon>Bacillota</taxon>
        <taxon>Clostridia</taxon>
        <taxon>Eubacteriales</taxon>
        <taxon>Oscillospiraceae</taxon>
        <taxon>Yanshouia</taxon>
    </lineage>
</organism>
<comment type="subcellular location">
    <subcellularLocation>
        <location evidence="2">Cell membrane</location>
        <topology evidence="2">Multi-pass membrane protein</topology>
    </subcellularLocation>
</comment>
<keyword evidence="3" id="KW-0812">Transmembrane</keyword>
<dbReference type="EMBL" id="JACRTB010000013">
    <property type="protein sequence ID" value="MBC8576624.1"/>
    <property type="molecule type" value="Genomic_DNA"/>
</dbReference>
<accession>A0ABR7NJQ2</accession>
<feature type="transmembrane region" description="Helical" evidence="3">
    <location>
        <begin position="58"/>
        <end position="78"/>
    </location>
</feature>
<proteinExistence type="inferred from homology"/>
<dbReference type="Pfam" id="PF02632">
    <property type="entry name" value="BioY"/>
    <property type="match status" value="1"/>
</dbReference>
<feature type="transmembrane region" description="Helical" evidence="3">
    <location>
        <begin position="35"/>
        <end position="51"/>
    </location>
</feature>
<comment type="caution">
    <text evidence="4">The sequence shown here is derived from an EMBL/GenBank/DDBJ whole genome shotgun (WGS) entry which is preliminary data.</text>
</comment>
<protein>
    <recommendedName>
        <fullName evidence="2">Biotin transporter</fullName>
    </recommendedName>
</protein>
<feature type="transmembrane region" description="Helical" evidence="3">
    <location>
        <begin position="90"/>
        <end position="107"/>
    </location>
</feature>